<dbReference type="EMBL" id="HBKN01010720">
    <property type="protein sequence ID" value="CAE2278390.1"/>
    <property type="molecule type" value="Transcribed_RNA"/>
</dbReference>
<feature type="chain" id="PRO_5030522158" description="ABC transporter domain-containing protein" evidence="6">
    <location>
        <begin position="17"/>
        <end position="723"/>
    </location>
</feature>
<dbReference type="Pfam" id="PF16326">
    <property type="entry name" value="ABC_tran_CTD"/>
    <property type="match status" value="1"/>
</dbReference>
<keyword evidence="3" id="KW-0547">Nucleotide-binding</keyword>
<dbReference type="GO" id="GO:0005524">
    <property type="term" value="F:ATP binding"/>
    <property type="evidence" value="ECO:0007669"/>
    <property type="project" value="UniProtKB-KW"/>
</dbReference>
<dbReference type="GO" id="GO:0009507">
    <property type="term" value="C:chloroplast"/>
    <property type="evidence" value="ECO:0007669"/>
    <property type="project" value="UniProtKB-SubCell"/>
</dbReference>
<feature type="coiled-coil region" evidence="5">
    <location>
        <begin position="663"/>
        <end position="714"/>
    </location>
</feature>
<organism evidence="8">
    <name type="scientific">Guillardia theta</name>
    <name type="common">Cryptophyte</name>
    <name type="synonym">Cryptomonas phi</name>
    <dbReference type="NCBI Taxonomy" id="55529"/>
    <lineage>
        <taxon>Eukaryota</taxon>
        <taxon>Cryptophyceae</taxon>
        <taxon>Pyrenomonadales</taxon>
        <taxon>Geminigeraceae</taxon>
        <taxon>Guillardia</taxon>
    </lineage>
</organism>
<keyword evidence="5" id="KW-0175">Coiled coil</keyword>
<evidence type="ECO:0000313" key="8">
    <source>
        <dbReference type="EMBL" id="CAE2278390.1"/>
    </source>
</evidence>
<evidence type="ECO:0000256" key="1">
    <source>
        <dbReference type="ARBA" id="ARBA00004229"/>
    </source>
</evidence>
<dbReference type="InterPro" id="IPR032524">
    <property type="entry name" value="ABC_tran_C"/>
</dbReference>
<dbReference type="InterPro" id="IPR027417">
    <property type="entry name" value="P-loop_NTPase"/>
</dbReference>
<sequence>MKLSVLVLLSLQLSHAFNLPYGNLRSSIFDRRPDNLARLGSRISSRCSESARPCRPLSMQTTQEKASKAINPIFGDTGGAILAVEKLSLSAGPRDILLDASFKAMQGDRIGVVGANGAGKSTLLSAIVRTRAWDSGEAVIKPETTVGYLIQTAVSGSKRSAWDEASSGMNKIMAAEERLLKAQEAVEREAMSERAANELASAQAEFEAVGGSSKDQKVARVLNGLGFQREDHNKSCTEFSGGWQMRIALARLLLSEPDLLLLDEPTNHLDMSAKQWLVSYLKEYKGTIMVVTHETSLLDGIACNTILEVRDKRLHVFKCSHSKFLLERQARVDAAAKAYEAQQREIEKLQSYIDRFGAKASKASSAQSRKKQLEKMEVIDAPESLQTGRRPKLVLPEPPKCRMEMVVMKDAEIGWSEEKPLYRDLSLSITRGMRVVILGPNGCGKSTLLWALAGRLPLIKGSRTTTDGLSLGLFTQDLAQELDPSSTALDVVMETVQEVDPSINTEKARAAMGALGLTGEKSLQQIGTLSGGEKARVALSMFVLVPHNLLLLDEPSNHLDIPTIDALTEALRDYEGTVAVVTHNRAFCDRFNPTHVAFVRGDGQVSFEERPVRESDWEEVARAESAMAEGMAAEAAAAAAVDKEAKRAAYEANKKRGNAPKRIEKIEKEVGKLEQKIAQIDADMVAKGSNVEALYELQSKRDSLQGDLDKLYAEWEELETILS</sequence>
<protein>
    <recommendedName>
        <fullName evidence="7">ABC transporter domain-containing protein</fullName>
    </recommendedName>
</protein>
<dbReference type="GO" id="GO:0003677">
    <property type="term" value="F:DNA binding"/>
    <property type="evidence" value="ECO:0007669"/>
    <property type="project" value="InterPro"/>
</dbReference>
<keyword evidence="6" id="KW-0732">Signal</keyword>
<dbReference type="PROSITE" id="PS00211">
    <property type="entry name" value="ABC_TRANSPORTER_1"/>
    <property type="match status" value="2"/>
</dbReference>
<accession>A0A7S4JYL6</accession>
<dbReference type="SUPFAM" id="SSF52540">
    <property type="entry name" value="P-loop containing nucleoside triphosphate hydrolases"/>
    <property type="match status" value="2"/>
</dbReference>
<evidence type="ECO:0000256" key="5">
    <source>
        <dbReference type="SAM" id="Coils"/>
    </source>
</evidence>
<evidence type="ECO:0000256" key="2">
    <source>
        <dbReference type="ARBA" id="ARBA00022737"/>
    </source>
</evidence>
<evidence type="ECO:0000256" key="4">
    <source>
        <dbReference type="ARBA" id="ARBA00022840"/>
    </source>
</evidence>
<dbReference type="InterPro" id="IPR017871">
    <property type="entry name" value="ABC_transporter-like_CS"/>
</dbReference>
<reference evidence="8" key="1">
    <citation type="submission" date="2021-01" db="EMBL/GenBank/DDBJ databases">
        <authorList>
            <person name="Corre E."/>
            <person name="Pelletier E."/>
            <person name="Niang G."/>
            <person name="Scheremetjew M."/>
            <person name="Finn R."/>
            <person name="Kale V."/>
            <person name="Holt S."/>
            <person name="Cochrane G."/>
            <person name="Meng A."/>
            <person name="Brown T."/>
            <person name="Cohen L."/>
        </authorList>
    </citation>
    <scope>NUCLEOTIDE SEQUENCE</scope>
    <source>
        <strain evidence="8">CCMP 2712</strain>
    </source>
</reference>
<keyword evidence="2" id="KW-0677">Repeat</keyword>
<comment type="subcellular location">
    <subcellularLocation>
        <location evidence="1">Plastid</location>
        <location evidence="1">Chloroplast</location>
    </subcellularLocation>
</comment>
<gene>
    <name evidence="8" type="ORF">GTHE00462_LOCUS8497</name>
</gene>
<evidence type="ECO:0000256" key="6">
    <source>
        <dbReference type="SAM" id="SignalP"/>
    </source>
</evidence>
<evidence type="ECO:0000256" key="3">
    <source>
        <dbReference type="ARBA" id="ARBA00022741"/>
    </source>
</evidence>
<keyword evidence="4" id="KW-0067">ATP-binding</keyword>
<dbReference type="PANTHER" id="PTHR19211">
    <property type="entry name" value="ATP-BINDING TRANSPORT PROTEIN-RELATED"/>
    <property type="match status" value="1"/>
</dbReference>
<proteinExistence type="predicted"/>
<dbReference type="Pfam" id="PF12848">
    <property type="entry name" value="ABC_tran_Xtn"/>
    <property type="match status" value="1"/>
</dbReference>
<dbReference type="Gene3D" id="1.10.287.380">
    <property type="entry name" value="Valyl-tRNA synthetase, C-terminal domain"/>
    <property type="match status" value="1"/>
</dbReference>
<evidence type="ECO:0000259" key="7">
    <source>
        <dbReference type="PROSITE" id="PS50893"/>
    </source>
</evidence>
<dbReference type="CDD" id="cd03221">
    <property type="entry name" value="ABCF_EF-3"/>
    <property type="match status" value="1"/>
</dbReference>
<name>A0A7S4JYL6_GUITH</name>
<dbReference type="SMART" id="SM00382">
    <property type="entry name" value="AAA"/>
    <property type="match status" value="2"/>
</dbReference>
<dbReference type="Pfam" id="PF00005">
    <property type="entry name" value="ABC_tran"/>
    <property type="match status" value="2"/>
</dbReference>
<feature type="signal peptide" evidence="6">
    <location>
        <begin position="1"/>
        <end position="16"/>
    </location>
</feature>
<feature type="domain" description="ABC transporter" evidence="7">
    <location>
        <begin position="401"/>
        <end position="627"/>
    </location>
</feature>
<dbReference type="InterPro" id="IPR003593">
    <property type="entry name" value="AAA+_ATPase"/>
</dbReference>
<dbReference type="InterPro" id="IPR050611">
    <property type="entry name" value="ABCF"/>
</dbReference>
<dbReference type="PROSITE" id="PS50893">
    <property type="entry name" value="ABC_TRANSPORTER_2"/>
    <property type="match status" value="2"/>
</dbReference>
<dbReference type="Gene3D" id="3.40.50.300">
    <property type="entry name" value="P-loop containing nucleotide triphosphate hydrolases"/>
    <property type="match status" value="2"/>
</dbReference>
<dbReference type="InterPro" id="IPR032781">
    <property type="entry name" value="ABC_tran_Xtn"/>
</dbReference>
<dbReference type="GO" id="GO:0016887">
    <property type="term" value="F:ATP hydrolysis activity"/>
    <property type="evidence" value="ECO:0007669"/>
    <property type="project" value="InterPro"/>
</dbReference>
<dbReference type="InterPro" id="IPR037118">
    <property type="entry name" value="Val-tRNA_synth_C_sf"/>
</dbReference>
<dbReference type="AlphaFoldDB" id="A0A7S4JYL6"/>
<dbReference type="PANTHER" id="PTHR19211:SF133">
    <property type="entry name" value="ABC TRANSPORTER FAMILY PROTEIN"/>
    <property type="match status" value="1"/>
</dbReference>
<dbReference type="FunFam" id="3.40.50.300:FF:000011">
    <property type="entry name" value="Putative ABC transporter ATP-binding component"/>
    <property type="match status" value="1"/>
</dbReference>
<feature type="domain" description="ABC transporter" evidence="7">
    <location>
        <begin position="82"/>
        <end position="346"/>
    </location>
</feature>
<dbReference type="InterPro" id="IPR003439">
    <property type="entry name" value="ABC_transporter-like_ATP-bd"/>
</dbReference>